<feature type="transmembrane region" description="Helical" evidence="2">
    <location>
        <begin position="300"/>
        <end position="320"/>
    </location>
</feature>
<gene>
    <name evidence="4" type="ORF">EJP77_17345</name>
</gene>
<evidence type="ECO:0000313" key="5">
    <source>
        <dbReference type="Proteomes" id="UP000272464"/>
    </source>
</evidence>
<organism evidence="4 5">
    <name type="scientific">Paenibacillus zeisoli</name>
    <dbReference type="NCBI Taxonomy" id="2496267"/>
    <lineage>
        <taxon>Bacteria</taxon>
        <taxon>Bacillati</taxon>
        <taxon>Bacillota</taxon>
        <taxon>Bacilli</taxon>
        <taxon>Bacillales</taxon>
        <taxon>Paenibacillaceae</taxon>
        <taxon>Paenibacillus</taxon>
    </lineage>
</organism>
<dbReference type="Gene3D" id="2.60.200.20">
    <property type="match status" value="1"/>
</dbReference>
<evidence type="ECO:0000259" key="3">
    <source>
        <dbReference type="PROSITE" id="PS50006"/>
    </source>
</evidence>
<feature type="transmembrane region" description="Helical" evidence="2">
    <location>
        <begin position="276"/>
        <end position="294"/>
    </location>
</feature>
<dbReference type="OrthoDB" id="9783862at2"/>
<keyword evidence="2" id="KW-0812">Transmembrane</keyword>
<dbReference type="InterPro" id="IPR045962">
    <property type="entry name" value="DUF6382"/>
</dbReference>
<keyword evidence="2" id="KW-1133">Transmembrane helix</keyword>
<dbReference type="EMBL" id="RZNX01000010">
    <property type="protein sequence ID" value="RUT28384.1"/>
    <property type="molecule type" value="Genomic_DNA"/>
</dbReference>
<feature type="compositionally biased region" description="Basic and acidic residues" evidence="1">
    <location>
        <begin position="437"/>
        <end position="447"/>
    </location>
</feature>
<keyword evidence="2" id="KW-0472">Membrane</keyword>
<dbReference type="AlphaFoldDB" id="A0A3S1D6W6"/>
<protein>
    <submittedName>
        <fullName evidence="4">FHA domain-containing protein</fullName>
    </submittedName>
</protein>
<dbReference type="SUPFAM" id="SSF49879">
    <property type="entry name" value="SMAD/FHA domain"/>
    <property type="match status" value="1"/>
</dbReference>
<dbReference type="RefSeq" id="WP_127200523.1">
    <property type="nucleotide sequence ID" value="NZ_RZNX01000010.1"/>
</dbReference>
<evidence type="ECO:0000313" key="4">
    <source>
        <dbReference type="EMBL" id="RUT28384.1"/>
    </source>
</evidence>
<name>A0A3S1D6W6_9BACL</name>
<comment type="caution">
    <text evidence="4">The sequence shown here is derived from an EMBL/GenBank/DDBJ whole genome shotgun (WGS) entry which is preliminary data.</text>
</comment>
<dbReference type="InterPro" id="IPR000253">
    <property type="entry name" value="FHA_dom"/>
</dbReference>
<sequence length="583" mass="64965">MLSLQTDYVRSGGTYMVLSKEEGLVPTELSRVQCGMIASTAIPHLLQLDVKEVDLKVSFHYDITGKRMLSQCMKSEKISMPEFYVLLLQLVNALDESKQYMLQPANYWLEENYLFVDGSLNFGKVFLTYIPVQEEFNSEPIQSQILSLIMKLITSVSVLEGTGVQKIMQFCGSDLFSLAGFRKLLRELLAGDGEKNYPEAESSKRALNSNHELFMNKRNQTVSQPFAKNASRSLHPLDPPMKSIIHETNMKKQEEGDNSEREEPTQAKSSSSIRTYVLLGTGLFVALLWKLLYLDNPGTSGLYMCGGISILVIAAVIWFLSGHRPLTDLGSKFKSRHEEVEGNGGYAGSSVEQAAGDQGRWGKWNLDEFLNENKKTNEDTVRSKSWDETEWRWNDQFLVREQGVASSSYPADAEIPDFKETQSGAHSPVSYAPTKAPDLRNVNHSDDGSSSYYDQLSGKTEMLAPSRQATVLLNGQGNTGDHPQTPYLERVEQGSGNSEKIILSGVTFVIGRSEEVVQYVERAVGTSRAHVELTIQGRKCSIRDLGSRNGTKLQGEVIAPYKEYPLEVGNTFSIATTSFKLCM</sequence>
<evidence type="ECO:0000256" key="2">
    <source>
        <dbReference type="SAM" id="Phobius"/>
    </source>
</evidence>
<proteinExistence type="predicted"/>
<dbReference type="Pfam" id="PF19909">
    <property type="entry name" value="DUF6382"/>
    <property type="match status" value="1"/>
</dbReference>
<evidence type="ECO:0000256" key="1">
    <source>
        <dbReference type="SAM" id="MobiDB-lite"/>
    </source>
</evidence>
<feature type="domain" description="FHA" evidence="3">
    <location>
        <begin position="508"/>
        <end position="558"/>
    </location>
</feature>
<dbReference type="Pfam" id="PF00498">
    <property type="entry name" value="FHA"/>
    <property type="match status" value="1"/>
</dbReference>
<feature type="region of interest" description="Disordered" evidence="1">
    <location>
        <begin position="419"/>
        <end position="454"/>
    </location>
</feature>
<reference evidence="4 5" key="1">
    <citation type="submission" date="2018-12" db="EMBL/GenBank/DDBJ databases">
        <authorList>
            <person name="Sun L."/>
            <person name="Chen Z."/>
        </authorList>
    </citation>
    <scope>NUCLEOTIDE SEQUENCE [LARGE SCALE GENOMIC DNA]</scope>
    <source>
        <strain evidence="4 5">3-5-3</strain>
    </source>
</reference>
<keyword evidence="5" id="KW-1185">Reference proteome</keyword>
<dbReference type="PROSITE" id="PS50006">
    <property type="entry name" value="FHA_DOMAIN"/>
    <property type="match status" value="1"/>
</dbReference>
<dbReference type="InterPro" id="IPR008984">
    <property type="entry name" value="SMAD_FHA_dom_sf"/>
</dbReference>
<dbReference type="Proteomes" id="UP000272464">
    <property type="component" value="Unassembled WGS sequence"/>
</dbReference>
<accession>A0A3S1D6W6</accession>